<dbReference type="OrthoDB" id="19996at2759"/>
<protein>
    <recommendedName>
        <fullName evidence="3">C2 domain-containing protein</fullName>
    </recommendedName>
</protein>
<comment type="caution">
    <text evidence="4">The sequence shown here is derived from an EMBL/GenBank/DDBJ whole genome shotgun (WGS) entry which is preliminary data.</text>
</comment>
<proteinExistence type="inferred from homology"/>
<dbReference type="PROSITE" id="PS50004">
    <property type="entry name" value="C2"/>
    <property type="match status" value="1"/>
</dbReference>
<evidence type="ECO:0000313" key="5">
    <source>
        <dbReference type="Proteomes" id="UP000614601"/>
    </source>
</evidence>
<feature type="region of interest" description="Disordered" evidence="2">
    <location>
        <begin position="349"/>
        <end position="406"/>
    </location>
</feature>
<dbReference type="GO" id="GO:0001227">
    <property type="term" value="F:DNA-binding transcription repressor activity, RNA polymerase II-specific"/>
    <property type="evidence" value="ECO:0007669"/>
    <property type="project" value="InterPro"/>
</dbReference>
<evidence type="ECO:0000259" key="3">
    <source>
        <dbReference type="PROSITE" id="PS50004"/>
    </source>
</evidence>
<dbReference type="PANTHER" id="PTHR13076:SF9">
    <property type="entry name" value="COILED-COIL AND C2 DOMAIN-CONTAINING PROTEIN 1-LIKE"/>
    <property type="match status" value="1"/>
</dbReference>
<feature type="compositionally biased region" description="Basic and acidic residues" evidence="2">
    <location>
        <begin position="393"/>
        <end position="406"/>
    </location>
</feature>
<accession>A0A811JWS5</accession>
<organism evidence="4 5">
    <name type="scientific">Bursaphelenchus okinawaensis</name>
    <dbReference type="NCBI Taxonomy" id="465554"/>
    <lineage>
        <taxon>Eukaryota</taxon>
        <taxon>Metazoa</taxon>
        <taxon>Ecdysozoa</taxon>
        <taxon>Nematoda</taxon>
        <taxon>Chromadorea</taxon>
        <taxon>Rhabditida</taxon>
        <taxon>Tylenchina</taxon>
        <taxon>Tylenchomorpha</taxon>
        <taxon>Aphelenchoidea</taxon>
        <taxon>Aphelenchoididae</taxon>
        <taxon>Bursaphelenchus</taxon>
    </lineage>
</organism>
<dbReference type="Pfam" id="PF00168">
    <property type="entry name" value="C2"/>
    <property type="match status" value="1"/>
</dbReference>
<feature type="region of interest" description="Disordered" evidence="2">
    <location>
        <begin position="1"/>
        <end position="40"/>
    </location>
</feature>
<dbReference type="EMBL" id="CAJFCW020000001">
    <property type="protein sequence ID" value="CAG9086595.1"/>
    <property type="molecule type" value="Genomic_DNA"/>
</dbReference>
<feature type="compositionally biased region" description="Low complexity" evidence="2">
    <location>
        <begin position="69"/>
        <end position="80"/>
    </location>
</feature>
<dbReference type="AlphaFoldDB" id="A0A811JWS5"/>
<dbReference type="InterPro" id="IPR035892">
    <property type="entry name" value="C2_domain_sf"/>
</dbReference>
<comment type="similarity">
    <text evidence="1">Belongs to the CC2D1 family.</text>
</comment>
<feature type="domain" description="C2" evidence="3">
    <location>
        <begin position="543"/>
        <end position="675"/>
    </location>
</feature>
<dbReference type="InterPro" id="IPR000008">
    <property type="entry name" value="C2_dom"/>
</dbReference>
<dbReference type="Gene3D" id="2.60.40.150">
    <property type="entry name" value="C2 domain"/>
    <property type="match status" value="1"/>
</dbReference>
<feature type="compositionally biased region" description="Polar residues" evidence="2">
    <location>
        <begin position="349"/>
        <end position="358"/>
    </location>
</feature>
<keyword evidence="5" id="KW-1185">Reference proteome</keyword>
<sequence length="718" mass="79008">MSEFSDEEELERQLAALNMNNTAGKGKKEKPVKPTANYDDLDCDDDELLAELNELIGEDEPVSAMLPKRSAQSAAEARSAFNERRISMELSEAEDEPGGEEEAELAALMASDAKPKVQQMTGTTQSSTTTSTQSRSNITSEVPKPNRAQAGADMERATPPAVPQHHAVQSGTIQNRQDEPNRTGQEQEQDPKALAKKIITRRLAAFTTNGLAANKDGNSRYAAECAENVQLFQQALQMCDTADITMADLEGIPKTPPPYKSKAPAPLPAFPTGPLSLEDELNARLAKFKWLAGDFESKGENIKMKMNQRLGTQISSALIRLKKGHPIQPEKLPVPPGFSELKPMAEWSQLTNSTQTAPKSAPKTEEQTIPNDPKPNAPKAAIPGVSVQTAPKPVDKPVEKEEPEDMKKVLEEKQQKFKKAALMYKKNGDMPAAARCLKAARELEKEIKQLSAKKPHPASSPSQTVSSALPAVVTATSVSPASILLQDLKKQLEFAVKMRTKLAAAKQATSVQLYDRLIQKVRIDLQVCSRTAQGNDANVAFKATEMRLPFLEANLDVPTDVLELKIDRIESLKLPDGWKESDASTFVTYEFPFPHDARQKGKTATVYGTIEPTFDEVFQLQINRKGKQLQRILCRYPMKLNVFQKGGFLRSDKPCGEVDVVLDALDEAASFSDSRDLLLGRRKTGGKLSFSVRIQKPINEKKMLTIKPQAWTCLVNQA</sequence>
<gene>
    <name evidence="4" type="ORF">BOKJ2_LOCUS2362</name>
</gene>
<reference evidence="4" key="1">
    <citation type="submission" date="2020-09" db="EMBL/GenBank/DDBJ databases">
        <authorList>
            <person name="Kikuchi T."/>
        </authorList>
    </citation>
    <scope>NUCLEOTIDE SEQUENCE</scope>
    <source>
        <strain evidence="4">SH1</strain>
    </source>
</reference>
<evidence type="ECO:0000256" key="2">
    <source>
        <dbReference type="SAM" id="MobiDB-lite"/>
    </source>
</evidence>
<evidence type="ECO:0000256" key="1">
    <source>
        <dbReference type="ARBA" id="ARBA00010672"/>
    </source>
</evidence>
<dbReference type="SMART" id="SM00685">
    <property type="entry name" value="DM14"/>
    <property type="match status" value="2"/>
</dbReference>
<dbReference type="SUPFAM" id="SSF49562">
    <property type="entry name" value="C2 domain (Calcium/lipid-binding domain, CaLB)"/>
    <property type="match status" value="1"/>
</dbReference>
<feature type="compositionally biased region" description="Low complexity" evidence="2">
    <location>
        <begin position="105"/>
        <end position="140"/>
    </location>
</feature>
<feature type="compositionally biased region" description="Acidic residues" evidence="2">
    <location>
        <begin position="1"/>
        <end position="10"/>
    </location>
</feature>
<name>A0A811JWS5_9BILA</name>
<feature type="region of interest" description="Disordered" evidence="2">
    <location>
        <begin position="61"/>
        <end position="192"/>
    </location>
</feature>
<feature type="compositionally biased region" description="Acidic residues" evidence="2">
    <location>
        <begin position="91"/>
        <end position="104"/>
    </location>
</feature>
<dbReference type="Proteomes" id="UP000783686">
    <property type="component" value="Unassembled WGS sequence"/>
</dbReference>
<dbReference type="InterPro" id="IPR039725">
    <property type="entry name" value="CC2D1A/B"/>
</dbReference>
<dbReference type="EMBL" id="CAJFDH010000001">
    <property type="protein sequence ID" value="CAD5207767.1"/>
    <property type="molecule type" value="Genomic_DNA"/>
</dbReference>
<evidence type="ECO:0000313" key="4">
    <source>
        <dbReference type="EMBL" id="CAD5207767.1"/>
    </source>
</evidence>
<dbReference type="PANTHER" id="PTHR13076">
    <property type="entry name" value="COILED-COIL AND C2 DOMAIN-CONTAINING PROTEIN 1-LIKE"/>
    <property type="match status" value="1"/>
</dbReference>
<dbReference type="InterPro" id="IPR006608">
    <property type="entry name" value="CC2D1A/B_DM14"/>
</dbReference>
<dbReference type="Proteomes" id="UP000614601">
    <property type="component" value="Unassembled WGS sequence"/>
</dbReference>